<dbReference type="SUPFAM" id="SSF46894">
    <property type="entry name" value="C-terminal effector domain of the bipartite response regulators"/>
    <property type="match status" value="1"/>
</dbReference>
<accession>A0A3B0CCX1</accession>
<dbReference type="GO" id="GO:0003677">
    <property type="term" value="F:DNA binding"/>
    <property type="evidence" value="ECO:0007669"/>
    <property type="project" value="UniProtKB-KW"/>
</dbReference>
<evidence type="ECO:0000313" key="7">
    <source>
        <dbReference type="Proteomes" id="UP000276603"/>
    </source>
</evidence>
<dbReference type="Pfam" id="PF00196">
    <property type="entry name" value="GerE"/>
    <property type="match status" value="1"/>
</dbReference>
<gene>
    <name evidence="6" type="ORF">D7Z94_01960</name>
</gene>
<dbReference type="GO" id="GO:0006355">
    <property type="term" value="P:regulation of DNA-templated transcription"/>
    <property type="evidence" value="ECO:0007669"/>
    <property type="project" value="InterPro"/>
</dbReference>
<dbReference type="EMBL" id="RBCJ01000001">
    <property type="protein sequence ID" value="RKN82631.1"/>
    <property type="molecule type" value="Genomic_DNA"/>
</dbReference>
<dbReference type="OrthoDB" id="9797341at2"/>
<dbReference type="Proteomes" id="UP000276603">
    <property type="component" value="Unassembled WGS sequence"/>
</dbReference>
<dbReference type="SMART" id="SM00448">
    <property type="entry name" value="REC"/>
    <property type="match status" value="1"/>
</dbReference>
<dbReference type="GO" id="GO:0000160">
    <property type="term" value="P:phosphorelay signal transduction system"/>
    <property type="evidence" value="ECO:0007669"/>
    <property type="project" value="InterPro"/>
</dbReference>
<dbReference type="CDD" id="cd17535">
    <property type="entry name" value="REC_NarL-like"/>
    <property type="match status" value="1"/>
</dbReference>
<dbReference type="PROSITE" id="PS50110">
    <property type="entry name" value="RESPONSE_REGULATORY"/>
    <property type="match status" value="1"/>
</dbReference>
<evidence type="ECO:0000256" key="1">
    <source>
        <dbReference type="ARBA" id="ARBA00022553"/>
    </source>
</evidence>
<dbReference type="InterPro" id="IPR000792">
    <property type="entry name" value="Tscrpt_reg_LuxR_C"/>
</dbReference>
<evidence type="ECO:0000259" key="4">
    <source>
        <dbReference type="PROSITE" id="PS50043"/>
    </source>
</evidence>
<dbReference type="InterPro" id="IPR011006">
    <property type="entry name" value="CheY-like_superfamily"/>
</dbReference>
<evidence type="ECO:0000313" key="6">
    <source>
        <dbReference type="EMBL" id="RKN82631.1"/>
    </source>
</evidence>
<dbReference type="InterPro" id="IPR058245">
    <property type="entry name" value="NreC/VraR/RcsB-like_REC"/>
</dbReference>
<dbReference type="RefSeq" id="WP_120709821.1">
    <property type="nucleotide sequence ID" value="NZ_RBCJ01000001.1"/>
</dbReference>
<dbReference type="SMART" id="SM00421">
    <property type="entry name" value="HTH_LUXR"/>
    <property type="match status" value="1"/>
</dbReference>
<sequence length="211" mass="24022">MTYSVVIVDDHTLLSQAIAGLVDSFGKFKVLYNCKNGQELLNRFTSPKNIPDLVLMDINMPILNGIETTQILKTDFPQAKVLALSIEEDEGTILKMLRAGARGYLMKDTKREILEEALLNIAQKGYYHTNTVTQILVGTLEKKEPIVDLKDRELEFLRLACSEMTYREIADAMHLSPKTIEGYRDALHEKLHIKNRIGLVLYAIRNKIFEP</sequence>
<dbReference type="CDD" id="cd06170">
    <property type="entry name" value="LuxR_C_like"/>
    <property type="match status" value="1"/>
</dbReference>
<dbReference type="SUPFAM" id="SSF52172">
    <property type="entry name" value="CheY-like"/>
    <property type="match status" value="1"/>
</dbReference>
<dbReference type="AlphaFoldDB" id="A0A3B0CCX1"/>
<dbReference type="InterPro" id="IPR016032">
    <property type="entry name" value="Sig_transdc_resp-reg_C-effctor"/>
</dbReference>
<dbReference type="Gene3D" id="3.40.50.2300">
    <property type="match status" value="1"/>
</dbReference>
<comment type="caution">
    <text evidence="6">The sequence shown here is derived from an EMBL/GenBank/DDBJ whole genome shotgun (WGS) entry which is preliminary data.</text>
</comment>
<evidence type="ECO:0000256" key="2">
    <source>
        <dbReference type="ARBA" id="ARBA00023125"/>
    </source>
</evidence>
<feature type="domain" description="HTH luxR-type" evidence="4">
    <location>
        <begin position="142"/>
        <end position="207"/>
    </location>
</feature>
<organism evidence="6 7">
    <name type="scientific">Ulvibacterium marinum</name>
    <dbReference type="NCBI Taxonomy" id="2419782"/>
    <lineage>
        <taxon>Bacteria</taxon>
        <taxon>Pseudomonadati</taxon>
        <taxon>Bacteroidota</taxon>
        <taxon>Flavobacteriia</taxon>
        <taxon>Flavobacteriales</taxon>
        <taxon>Flavobacteriaceae</taxon>
        <taxon>Ulvibacterium</taxon>
    </lineage>
</organism>
<reference evidence="6 7" key="1">
    <citation type="submission" date="2018-10" db="EMBL/GenBank/DDBJ databases">
        <title>Ulvibacterium marinum gen. nov., sp. nov., a novel marine bacterium of the family Flavobacteriaceae, isolated from a culture of the green alga Ulva prolifera.</title>
        <authorList>
            <person name="Zhang Z."/>
        </authorList>
    </citation>
    <scope>NUCLEOTIDE SEQUENCE [LARGE SCALE GENOMIC DNA]</scope>
    <source>
        <strain evidence="6 7">CCMM003</strain>
    </source>
</reference>
<proteinExistence type="predicted"/>
<feature type="modified residue" description="4-aspartylphosphate" evidence="3">
    <location>
        <position position="57"/>
    </location>
</feature>
<dbReference type="PANTHER" id="PTHR43214">
    <property type="entry name" value="TWO-COMPONENT RESPONSE REGULATOR"/>
    <property type="match status" value="1"/>
</dbReference>
<keyword evidence="2 6" id="KW-0238">DNA-binding</keyword>
<dbReference type="PANTHER" id="PTHR43214:SF43">
    <property type="entry name" value="TWO-COMPONENT RESPONSE REGULATOR"/>
    <property type="match status" value="1"/>
</dbReference>
<keyword evidence="7" id="KW-1185">Reference proteome</keyword>
<evidence type="ECO:0000256" key="3">
    <source>
        <dbReference type="PROSITE-ProRule" id="PRU00169"/>
    </source>
</evidence>
<evidence type="ECO:0000259" key="5">
    <source>
        <dbReference type="PROSITE" id="PS50110"/>
    </source>
</evidence>
<dbReference type="InterPro" id="IPR001789">
    <property type="entry name" value="Sig_transdc_resp-reg_receiver"/>
</dbReference>
<feature type="domain" description="Response regulatory" evidence="5">
    <location>
        <begin position="4"/>
        <end position="122"/>
    </location>
</feature>
<dbReference type="Pfam" id="PF00072">
    <property type="entry name" value="Response_reg"/>
    <property type="match status" value="1"/>
</dbReference>
<dbReference type="InterPro" id="IPR039420">
    <property type="entry name" value="WalR-like"/>
</dbReference>
<name>A0A3B0CCX1_9FLAO</name>
<keyword evidence="1 3" id="KW-0597">Phosphoprotein</keyword>
<dbReference type="PROSITE" id="PS50043">
    <property type="entry name" value="HTH_LUXR_2"/>
    <property type="match status" value="1"/>
</dbReference>
<protein>
    <submittedName>
        <fullName evidence="6">DNA-binding response regulator</fullName>
    </submittedName>
</protein>